<evidence type="ECO:0000313" key="2">
    <source>
        <dbReference type="Proteomes" id="UP000694388"/>
    </source>
</evidence>
<dbReference type="GO" id="GO:0055003">
    <property type="term" value="P:cardiac myofibril assembly"/>
    <property type="evidence" value="ECO:0007669"/>
    <property type="project" value="TreeGrafter"/>
</dbReference>
<dbReference type="GO" id="GO:0070080">
    <property type="term" value="F:titin Z domain binding"/>
    <property type="evidence" value="ECO:0007669"/>
    <property type="project" value="TreeGrafter"/>
</dbReference>
<dbReference type="GO" id="GO:0030241">
    <property type="term" value="P:skeletal muscle myosin thick filament assembly"/>
    <property type="evidence" value="ECO:0007669"/>
    <property type="project" value="TreeGrafter"/>
</dbReference>
<organism evidence="1 2">
    <name type="scientific">Eptatretus burgeri</name>
    <name type="common">Inshore hagfish</name>
    <dbReference type="NCBI Taxonomy" id="7764"/>
    <lineage>
        <taxon>Eukaryota</taxon>
        <taxon>Metazoa</taxon>
        <taxon>Chordata</taxon>
        <taxon>Craniata</taxon>
        <taxon>Vertebrata</taxon>
        <taxon>Cyclostomata</taxon>
        <taxon>Myxini</taxon>
        <taxon>Myxiniformes</taxon>
        <taxon>Myxinidae</taxon>
        <taxon>Eptatretinae</taxon>
        <taxon>Eptatretus</taxon>
    </lineage>
</organism>
<dbReference type="GO" id="GO:0003009">
    <property type="term" value="P:skeletal muscle contraction"/>
    <property type="evidence" value="ECO:0007669"/>
    <property type="project" value="TreeGrafter"/>
</dbReference>
<dbReference type="Pfam" id="PF09470">
    <property type="entry name" value="Telethonin"/>
    <property type="match status" value="1"/>
</dbReference>
<dbReference type="AlphaFoldDB" id="A0A8C4QFT3"/>
<dbReference type="GO" id="GO:0035995">
    <property type="term" value="P:detection of muscle stretch"/>
    <property type="evidence" value="ECO:0007669"/>
    <property type="project" value="TreeGrafter"/>
</dbReference>
<name>A0A8C4QFT3_EPTBU</name>
<dbReference type="GO" id="GO:0055008">
    <property type="term" value="P:cardiac muscle tissue morphogenesis"/>
    <property type="evidence" value="ECO:0007669"/>
    <property type="project" value="TreeGrafter"/>
</dbReference>
<accession>A0A8C4QFT3</accession>
<dbReference type="GO" id="GO:0031432">
    <property type="term" value="F:titin binding"/>
    <property type="evidence" value="ECO:0007669"/>
    <property type="project" value="TreeGrafter"/>
</dbReference>
<dbReference type="PANTHER" id="PTHR15143:SF0">
    <property type="entry name" value="TELETHONIN"/>
    <property type="match status" value="1"/>
</dbReference>
<dbReference type="InterPro" id="IPR023111">
    <property type="entry name" value="Titin-like_dom_sf"/>
</dbReference>
<evidence type="ECO:0000313" key="1">
    <source>
        <dbReference type="Ensembl" id="ENSEBUP00000014336.1"/>
    </source>
</evidence>
<dbReference type="GO" id="GO:0030240">
    <property type="term" value="P:skeletal muscle thin filament assembly"/>
    <property type="evidence" value="ECO:0007669"/>
    <property type="project" value="TreeGrafter"/>
</dbReference>
<dbReference type="InterPro" id="IPR015667">
    <property type="entry name" value="Telethonin"/>
</dbReference>
<dbReference type="PANTHER" id="PTHR15143">
    <property type="entry name" value="TELETHONIN"/>
    <property type="match status" value="1"/>
</dbReference>
<dbReference type="Gene3D" id="2.20.160.10">
    <property type="entry name" value="titin domain like"/>
    <property type="match status" value="1"/>
</dbReference>
<proteinExistence type="predicted"/>
<dbReference type="Proteomes" id="UP000694388">
    <property type="component" value="Unplaced"/>
</dbReference>
<dbReference type="Ensembl" id="ENSEBUT00000014912.1">
    <property type="protein sequence ID" value="ENSEBUP00000014336.1"/>
    <property type="gene ID" value="ENSEBUG00000009033.1"/>
</dbReference>
<reference evidence="1" key="1">
    <citation type="submission" date="2025-08" db="UniProtKB">
        <authorList>
            <consortium name="Ensembl"/>
        </authorList>
    </citation>
    <scope>IDENTIFICATION</scope>
</reference>
<dbReference type="GO" id="GO:0030018">
    <property type="term" value="C:Z disc"/>
    <property type="evidence" value="ECO:0007669"/>
    <property type="project" value="TreeGrafter"/>
</dbReference>
<dbReference type="GO" id="GO:0008307">
    <property type="term" value="F:structural constituent of muscle"/>
    <property type="evidence" value="ECO:0007669"/>
    <property type="project" value="TreeGrafter"/>
</dbReference>
<dbReference type="GO" id="GO:0060048">
    <property type="term" value="P:cardiac muscle contraction"/>
    <property type="evidence" value="ECO:0007669"/>
    <property type="project" value="TreeGrafter"/>
</dbReference>
<dbReference type="GO" id="GO:0048769">
    <property type="term" value="P:sarcomerogenesis"/>
    <property type="evidence" value="ECO:0007669"/>
    <property type="project" value="TreeGrafter"/>
</dbReference>
<protein>
    <submittedName>
        <fullName evidence="1">Uncharacterized protein</fullName>
    </submittedName>
</protein>
<keyword evidence="2" id="KW-1185">Reference proteome</keyword>
<sequence length="151" mass="16949">MAASDPSEMEWILDVFSSTAMRESDQARSEQFERRGCSVLLTQRSPDGFMRLGRLGEQLNEYAIPHRPGMPVPLFSPTKLHPVLKNGRSDTPPEIQRMLQFETALSGSNKPKAELAALTKALPPLFGLPKVNVMRPSLYPAHEEHWNKSSH</sequence>
<dbReference type="OMA" id="QCQAVVQ"/>
<dbReference type="GO" id="GO:0030674">
    <property type="term" value="F:protein-macromolecule adaptor activity"/>
    <property type="evidence" value="ECO:0007669"/>
    <property type="project" value="TreeGrafter"/>
</dbReference>
<reference evidence="1" key="2">
    <citation type="submission" date="2025-09" db="UniProtKB">
        <authorList>
            <consortium name="Ensembl"/>
        </authorList>
    </citation>
    <scope>IDENTIFICATION</scope>
</reference>